<name>A0A371G3N2_MUCPR</name>
<keyword evidence="4" id="KW-1185">Reference proteome</keyword>
<dbReference type="PANTHER" id="PTHR35046:SF9">
    <property type="entry name" value="RNA-DIRECTED DNA POLYMERASE"/>
    <property type="match status" value="1"/>
</dbReference>
<gene>
    <name evidence="3" type="ORF">CR513_33682</name>
</gene>
<protein>
    <recommendedName>
        <fullName evidence="2">Retrotransposon gag domain-containing protein</fullName>
    </recommendedName>
</protein>
<feature type="domain" description="Retrotransposon gag" evidence="2">
    <location>
        <begin position="135"/>
        <end position="203"/>
    </location>
</feature>
<feature type="compositionally biased region" description="Basic and acidic residues" evidence="1">
    <location>
        <begin position="32"/>
        <end position="56"/>
    </location>
</feature>
<evidence type="ECO:0000313" key="4">
    <source>
        <dbReference type="Proteomes" id="UP000257109"/>
    </source>
</evidence>
<dbReference type="PANTHER" id="PTHR35046">
    <property type="entry name" value="ZINC KNUCKLE (CCHC-TYPE) FAMILY PROTEIN"/>
    <property type="match status" value="1"/>
</dbReference>
<feature type="region of interest" description="Disordered" evidence="1">
    <location>
        <begin position="32"/>
        <end position="78"/>
    </location>
</feature>
<dbReference type="Proteomes" id="UP000257109">
    <property type="component" value="Unassembled WGS sequence"/>
</dbReference>
<feature type="compositionally biased region" description="Basic and acidic residues" evidence="1">
    <location>
        <begin position="270"/>
        <end position="286"/>
    </location>
</feature>
<dbReference type="Pfam" id="PF03732">
    <property type="entry name" value="Retrotrans_gag"/>
    <property type="match status" value="1"/>
</dbReference>
<feature type="region of interest" description="Disordered" evidence="1">
    <location>
        <begin position="270"/>
        <end position="289"/>
    </location>
</feature>
<sequence>MASSSFNLEDLSPKSRLMMEYMKKLKAKMEKLEGGMESMKIDSHSSKKKEKEEERKSKKYVSSSNSNDDVDSYRSHKRDKCPKKNLWDLLKGKIPSFSGSDSVDDYYDWELKVSQNLECINCKDLTKVKLIVLVALVWWNEIVLKIRGMRIASIESWEELKQEMKERFVPLFYKRDLFVKLQKMYQGVKSVEEYFKEMEVTRHGRKSYLTSSSYWRGKEKKEEKFLRKDKSPKKGNAPLKGHQEEVSKSQCPNKMIMVLRYDGDIINNESSHEEASTSSSEDHSNEEVSFEGDLPVKMVNHNEKIYFIRDVWSRVLIEQTLCKDKDEILCNVVPMEVIHILLGRPWRFNRKVTHDSVTNKVSFEHKGKKGNF</sequence>
<organism evidence="3 4">
    <name type="scientific">Mucuna pruriens</name>
    <name type="common">Velvet bean</name>
    <name type="synonym">Dolichos pruriens</name>
    <dbReference type="NCBI Taxonomy" id="157652"/>
    <lineage>
        <taxon>Eukaryota</taxon>
        <taxon>Viridiplantae</taxon>
        <taxon>Streptophyta</taxon>
        <taxon>Embryophyta</taxon>
        <taxon>Tracheophyta</taxon>
        <taxon>Spermatophyta</taxon>
        <taxon>Magnoliopsida</taxon>
        <taxon>eudicotyledons</taxon>
        <taxon>Gunneridae</taxon>
        <taxon>Pentapetalae</taxon>
        <taxon>rosids</taxon>
        <taxon>fabids</taxon>
        <taxon>Fabales</taxon>
        <taxon>Fabaceae</taxon>
        <taxon>Papilionoideae</taxon>
        <taxon>50 kb inversion clade</taxon>
        <taxon>NPAAA clade</taxon>
        <taxon>indigoferoid/millettioid clade</taxon>
        <taxon>Phaseoleae</taxon>
        <taxon>Mucuna</taxon>
    </lineage>
</organism>
<dbReference type="OrthoDB" id="1934635at2759"/>
<feature type="region of interest" description="Disordered" evidence="1">
    <location>
        <begin position="223"/>
        <end position="247"/>
    </location>
</feature>
<dbReference type="AlphaFoldDB" id="A0A371G3N2"/>
<comment type="caution">
    <text evidence="3">The sequence shown here is derived from an EMBL/GenBank/DDBJ whole genome shotgun (WGS) entry which is preliminary data.</text>
</comment>
<accession>A0A371G3N2</accession>
<evidence type="ECO:0000313" key="3">
    <source>
        <dbReference type="EMBL" id="RDX85165.1"/>
    </source>
</evidence>
<proteinExistence type="predicted"/>
<evidence type="ECO:0000256" key="1">
    <source>
        <dbReference type="SAM" id="MobiDB-lite"/>
    </source>
</evidence>
<feature type="non-terminal residue" evidence="3">
    <location>
        <position position="1"/>
    </location>
</feature>
<reference evidence="3" key="1">
    <citation type="submission" date="2018-05" db="EMBL/GenBank/DDBJ databases">
        <title>Draft genome of Mucuna pruriens seed.</title>
        <authorList>
            <person name="Nnadi N.E."/>
            <person name="Vos R."/>
            <person name="Hasami M.H."/>
            <person name="Devisetty U.K."/>
            <person name="Aguiy J.C."/>
        </authorList>
    </citation>
    <scope>NUCLEOTIDE SEQUENCE [LARGE SCALE GENOMIC DNA]</scope>
    <source>
        <strain evidence="3">JCA_2017</strain>
    </source>
</reference>
<dbReference type="EMBL" id="QJKJ01006859">
    <property type="protein sequence ID" value="RDX85165.1"/>
    <property type="molecule type" value="Genomic_DNA"/>
</dbReference>
<dbReference type="InterPro" id="IPR005162">
    <property type="entry name" value="Retrotrans_gag_dom"/>
</dbReference>
<evidence type="ECO:0000259" key="2">
    <source>
        <dbReference type="Pfam" id="PF03732"/>
    </source>
</evidence>